<dbReference type="EMBL" id="FNKH01000003">
    <property type="protein sequence ID" value="SDR30156.1"/>
    <property type="molecule type" value="Genomic_DNA"/>
</dbReference>
<protein>
    <recommendedName>
        <fullName evidence="4">DUF2188 domain-containing protein</fullName>
    </recommendedName>
</protein>
<dbReference type="RefSeq" id="WP_074703548.1">
    <property type="nucleotide sequence ID" value="NZ_CP018865.1"/>
</dbReference>
<feature type="region of interest" description="Disordered" evidence="1">
    <location>
        <begin position="55"/>
        <end position="74"/>
    </location>
</feature>
<gene>
    <name evidence="2" type="ORF">SAMN04489742_4770</name>
</gene>
<evidence type="ECO:0000313" key="2">
    <source>
        <dbReference type="EMBL" id="SDR30156.1"/>
    </source>
</evidence>
<dbReference type="AlphaFoldDB" id="A0A1H1HYK1"/>
<dbReference type="Proteomes" id="UP000181917">
    <property type="component" value="Unassembled WGS sequence"/>
</dbReference>
<accession>A0A1H1HYK1</accession>
<feature type="compositionally biased region" description="Basic and acidic residues" evidence="1">
    <location>
        <begin position="64"/>
        <end position="74"/>
    </location>
</feature>
<name>A0A1H1HYK1_9MICC</name>
<reference evidence="2 3" key="1">
    <citation type="submission" date="2016-10" db="EMBL/GenBank/DDBJ databases">
        <authorList>
            <person name="de Groot N.N."/>
        </authorList>
    </citation>
    <scope>NUCLEOTIDE SEQUENCE [LARGE SCALE GENOMIC DNA]</scope>
    <source>
        <strain evidence="2 3">DSM 20117</strain>
    </source>
</reference>
<dbReference type="KEGG" id="acry:AC20117_23210"/>
<proteinExistence type="predicted"/>
<dbReference type="KEGG" id="acry:AC20117_22120"/>
<evidence type="ECO:0000256" key="1">
    <source>
        <dbReference type="SAM" id="MobiDB-lite"/>
    </source>
</evidence>
<organism evidence="2 3">
    <name type="scientific">Crystallibacter crystallopoietes</name>
    <dbReference type="NCBI Taxonomy" id="37928"/>
    <lineage>
        <taxon>Bacteria</taxon>
        <taxon>Bacillati</taxon>
        <taxon>Actinomycetota</taxon>
        <taxon>Actinomycetes</taxon>
        <taxon>Micrococcales</taxon>
        <taxon>Micrococcaceae</taxon>
        <taxon>Crystallibacter</taxon>
    </lineage>
</organism>
<evidence type="ECO:0008006" key="4">
    <source>
        <dbReference type="Google" id="ProtNLM"/>
    </source>
</evidence>
<dbReference type="InterPro" id="IPR018691">
    <property type="entry name" value="DUF2188"/>
</dbReference>
<dbReference type="Pfam" id="PF09954">
    <property type="entry name" value="DUF2188"/>
    <property type="match status" value="1"/>
</dbReference>
<sequence length="74" mass="8510">MTNPAIETYWEDDEWKNRRQGEDEPFAVAKTKEAAVELGRDAARIEQVEHIIKNQNGQIGERNSYGRDPRNIPG</sequence>
<evidence type="ECO:0000313" key="3">
    <source>
        <dbReference type="Proteomes" id="UP000181917"/>
    </source>
</evidence>
<dbReference type="OrthoDB" id="5194813at2"/>
<keyword evidence="3" id="KW-1185">Reference proteome</keyword>